<organism evidence="10 11">
    <name type="scientific">Defluviicoccus vanus</name>
    <dbReference type="NCBI Taxonomy" id="111831"/>
    <lineage>
        <taxon>Bacteria</taxon>
        <taxon>Pseudomonadati</taxon>
        <taxon>Pseudomonadota</taxon>
        <taxon>Alphaproteobacteria</taxon>
        <taxon>Rhodospirillales</taxon>
        <taxon>Rhodospirillaceae</taxon>
        <taxon>Defluviicoccus</taxon>
    </lineage>
</organism>
<evidence type="ECO:0000256" key="4">
    <source>
        <dbReference type="ARBA" id="ARBA00022840"/>
    </source>
</evidence>
<protein>
    <submittedName>
        <fullName evidence="10">Recombinase RecF</fullName>
    </submittedName>
</protein>
<dbReference type="GO" id="GO:0005524">
    <property type="term" value="F:ATP binding"/>
    <property type="evidence" value="ECO:0007669"/>
    <property type="project" value="UniProtKB-KW"/>
</dbReference>
<evidence type="ECO:0000256" key="1">
    <source>
        <dbReference type="ARBA" id="ARBA00004496"/>
    </source>
</evidence>
<evidence type="ECO:0000256" key="6">
    <source>
        <dbReference type="ARBA" id="ARBA00023125"/>
    </source>
</evidence>
<keyword evidence="5 7" id="KW-0175">Coiled coil</keyword>
<evidence type="ECO:0000313" key="10">
    <source>
        <dbReference type="EMBL" id="QNT69782.1"/>
    </source>
</evidence>
<evidence type="ECO:0000256" key="3">
    <source>
        <dbReference type="ARBA" id="ARBA00022741"/>
    </source>
</evidence>
<keyword evidence="3" id="KW-0547">Nucleotide-binding</keyword>
<evidence type="ECO:0000256" key="5">
    <source>
        <dbReference type="ARBA" id="ARBA00023054"/>
    </source>
</evidence>
<keyword evidence="2" id="KW-0963">Cytoplasm</keyword>
<dbReference type="KEGG" id="dvn:HQ394_11250"/>
<dbReference type="EMBL" id="CP053923">
    <property type="protein sequence ID" value="QNT69782.1"/>
    <property type="molecule type" value="Genomic_DNA"/>
</dbReference>
<evidence type="ECO:0000259" key="9">
    <source>
        <dbReference type="Pfam" id="PF02463"/>
    </source>
</evidence>
<keyword evidence="4" id="KW-0067">ATP-binding</keyword>
<keyword evidence="11" id="KW-1185">Reference proteome</keyword>
<dbReference type="PANTHER" id="PTHR43977">
    <property type="entry name" value="STRUCTURAL MAINTENANCE OF CHROMOSOMES PROTEIN 3"/>
    <property type="match status" value="1"/>
</dbReference>
<dbReference type="Proteomes" id="UP000516369">
    <property type="component" value="Chromosome"/>
</dbReference>
<dbReference type="Pfam" id="PF02463">
    <property type="entry name" value="SMC_N"/>
    <property type="match status" value="1"/>
</dbReference>
<dbReference type="GO" id="GO:0003677">
    <property type="term" value="F:DNA binding"/>
    <property type="evidence" value="ECO:0007669"/>
    <property type="project" value="UniProtKB-KW"/>
</dbReference>
<evidence type="ECO:0000256" key="7">
    <source>
        <dbReference type="SAM" id="Coils"/>
    </source>
</evidence>
<accession>A0A7H1N246</accession>
<dbReference type="FunFam" id="3.40.50.300:FF:000901">
    <property type="entry name" value="Chromosome partition protein Smc"/>
    <property type="match status" value="1"/>
</dbReference>
<feature type="region of interest" description="Disordered" evidence="8">
    <location>
        <begin position="1"/>
        <end position="28"/>
    </location>
</feature>
<evidence type="ECO:0000256" key="8">
    <source>
        <dbReference type="SAM" id="MobiDB-lite"/>
    </source>
</evidence>
<feature type="coiled-coil region" evidence="7">
    <location>
        <begin position="111"/>
        <end position="152"/>
    </location>
</feature>
<dbReference type="InterPro" id="IPR027417">
    <property type="entry name" value="P-loop_NTPase"/>
</dbReference>
<comment type="subcellular location">
    <subcellularLocation>
        <location evidence="1">Cytoplasm</location>
    </subcellularLocation>
</comment>
<evidence type="ECO:0000313" key="11">
    <source>
        <dbReference type="Proteomes" id="UP000516369"/>
    </source>
</evidence>
<dbReference type="Gene3D" id="3.40.50.300">
    <property type="entry name" value="P-loop containing nucleotide triphosphate hydrolases"/>
    <property type="match status" value="1"/>
</dbReference>
<dbReference type="InterPro" id="IPR003395">
    <property type="entry name" value="RecF/RecN/SMC_N"/>
</dbReference>
<proteinExistence type="predicted"/>
<dbReference type="SUPFAM" id="SSF52540">
    <property type="entry name" value="P-loop containing nucleoside triphosphate hydrolases"/>
    <property type="match status" value="1"/>
</dbReference>
<dbReference type="RefSeq" id="WP_190260297.1">
    <property type="nucleotide sequence ID" value="NZ_CP053923.1"/>
</dbReference>
<feature type="domain" description="RecF/RecN/SMC N-terminal" evidence="9">
    <location>
        <begin position="94"/>
        <end position="296"/>
    </location>
</feature>
<dbReference type="GO" id="GO:0005737">
    <property type="term" value="C:cytoplasm"/>
    <property type="evidence" value="ECO:0007669"/>
    <property type="project" value="UniProtKB-SubCell"/>
</dbReference>
<evidence type="ECO:0000256" key="2">
    <source>
        <dbReference type="ARBA" id="ARBA00022490"/>
    </source>
</evidence>
<name>A0A7H1N246_9PROT</name>
<dbReference type="AlphaFoldDB" id="A0A7H1N246"/>
<keyword evidence="6" id="KW-0238">DNA-binding</keyword>
<gene>
    <name evidence="10" type="ORF">HQ394_11250</name>
</gene>
<sequence>MAAAASRADHCRRRLDDSERQLEETDRTLRAAEGRLAAAREERVRAETAAEQAEATLVTIEGQTNERFSLPPERLAELVGEVNEPTTGDLATAEKQLERMKRERDLIGPVNLRAEEELAELEGESGRLDGEREDLLQAIAKLRQGVGQLDKEARARLLAAFDEIDRHFQQLFRRLFGGGHAHLSLMDADDPMAIGLEVMASPPGKKLQHLSLLSGGEQTLTALALRFAIFLAKQTPICVLDEVDAPLDDANVDRMCTLLDDLAAAGTRFLVITHHRLTMARMHRLFGVTMAEKGVSQLVSVDLVDHNGLRSVG</sequence>
<reference evidence="10 11" key="1">
    <citation type="submission" date="2020-05" db="EMBL/GenBank/DDBJ databases">
        <title>Complete closed genome sequence of Defluviicoccus vanus.</title>
        <authorList>
            <person name="Bessarab I."/>
            <person name="Arumugam K."/>
            <person name="Maszenan A.M."/>
            <person name="Seviour R.J."/>
            <person name="Williams R.B."/>
        </authorList>
    </citation>
    <scope>NUCLEOTIDE SEQUENCE [LARGE SCALE GENOMIC DNA]</scope>
    <source>
        <strain evidence="10 11">Ben 114</strain>
    </source>
</reference>
<feature type="compositionally biased region" description="Basic and acidic residues" evidence="8">
    <location>
        <begin position="14"/>
        <end position="28"/>
    </location>
</feature>